<name>A0A0V1N1G5_9BILA</name>
<reference evidence="1 2" key="1">
    <citation type="submission" date="2015-01" db="EMBL/GenBank/DDBJ databases">
        <title>Evolution of Trichinella species and genotypes.</title>
        <authorList>
            <person name="Korhonen P.K."/>
            <person name="Edoardo P."/>
            <person name="Giuseppe L.R."/>
            <person name="Gasser R.B."/>
        </authorList>
    </citation>
    <scope>NUCLEOTIDE SEQUENCE [LARGE SCALE GENOMIC DNA]</scope>
    <source>
        <strain evidence="1">ISS1980</strain>
    </source>
</reference>
<dbReference type="Proteomes" id="UP000054843">
    <property type="component" value="Unassembled WGS sequence"/>
</dbReference>
<organism evidence="1 2">
    <name type="scientific">Trichinella papuae</name>
    <dbReference type="NCBI Taxonomy" id="268474"/>
    <lineage>
        <taxon>Eukaryota</taxon>
        <taxon>Metazoa</taxon>
        <taxon>Ecdysozoa</taxon>
        <taxon>Nematoda</taxon>
        <taxon>Enoplea</taxon>
        <taxon>Dorylaimia</taxon>
        <taxon>Trichinellida</taxon>
        <taxon>Trichinellidae</taxon>
        <taxon>Trichinella</taxon>
    </lineage>
</organism>
<sequence>MKEEKTNKPLSTIKYHQLTVFNFYIMLDFSENFKGNASNVAEYVKPTKRQERKLLNKSFNNILHLLKTKLA</sequence>
<dbReference type="OrthoDB" id="10329412at2759"/>
<accession>A0A0V1N1G5</accession>
<dbReference type="AlphaFoldDB" id="A0A0V1N1G5"/>
<keyword evidence="2" id="KW-1185">Reference proteome</keyword>
<comment type="caution">
    <text evidence="1">The sequence shown here is derived from an EMBL/GenBank/DDBJ whole genome shotgun (WGS) entry which is preliminary data.</text>
</comment>
<gene>
    <name evidence="1" type="ORF">T10_6570</name>
</gene>
<protein>
    <submittedName>
        <fullName evidence="1">Uncharacterized protein</fullName>
    </submittedName>
</protein>
<evidence type="ECO:0000313" key="1">
    <source>
        <dbReference type="EMBL" id="KRZ77680.1"/>
    </source>
</evidence>
<evidence type="ECO:0000313" key="2">
    <source>
        <dbReference type="Proteomes" id="UP000054843"/>
    </source>
</evidence>
<dbReference type="EMBL" id="JYDO01000017">
    <property type="protein sequence ID" value="KRZ77680.1"/>
    <property type="molecule type" value="Genomic_DNA"/>
</dbReference>
<proteinExistence type="predicted"/>